<accession>A0A5C6E9V9</accession>
<keyword evidence="9" id="KW-1185">Reference proteome</keyword>
<gene>
    <name evidence="8" type="ORF">Poly59_54660</name>
</gene>
<dbReference type="Gene3D" id="3.40.50.410">
    <property type="entry name" value="von Willebrand factor, type A domain"/>
    <property type="match status" value="1"/>
</dbReference>
<dbReference type="AlphaFoldDB" id="A0A5C6E9V9"/>
<name>A0A5C6E9V9_9BACT</name>
<evidence type="ECO:0000256" key="2">
    <source>
        <dbReference type="ARBA" id="ARBA00007814"/>
    </source>
</evidence>
<keyword evidence="3" id="KW-0963">Cytoplasm</keyword>
<dbReference type="GO" id="GO:0005737">
    <property type="term" value="C:cytoplasm"/>
    <property type="evidence" value="ECO:0007669"/>
    <property type="project" value="UniProtKB-SubCell"/>
</dbReference>
<dbReference type="GO" id="GO:0046872">
    <property type="term" value="F:metal ion binding"/>
    <property type="evidence" value="ECO:0007669"/>
    <property type="project" value="UniProtKB-KW"/>
</dbReference>
<dbReference type="PANTHER" id="PTHR14202">
    <property type="entry name" value="60 KDA RIBONUCLEOPROTEIN SSA/RO"/>
    <property type="match status" value="1"/>
</dbReference>
<reference evidence="8 9" key="1">
    <citation type="submission" date="2019-02" db="EMBL/GenBank/DDBJ databases">
        <title>Deep-cultivation of Planctomycetes and their phenomic and genomic characterization uncovers novel biology.</title>
        <authorList>
            <person name="Wiegand S."/>
            <person name="Jogler M."/>
            <person name="Boedeker C."/>
            <person name="Pinto D."/>
            <person name="Vollmers J."/>
            <person name="Rivas-Marin E."/>
            <person name="Kohn T."/>
            <person name="Peeters S.H."/>
            <person name="Heuer A."/>
            <person name="Rast P."/>
            <person name="Oberbeckmann S."/>
            <person name="Bunk B."/>
            <person name="Jeske O."/>
            <person name="Meyerdierks A."/>
            <person name="Storesund J.E."/>
            <person name="Kallscheuer N."/>
            <person name="Luecker S."/>
            <person name="Lage O.M."/>
            <person name="Pohl T."/>
            <person name="Merkel B.J."/>
            <person name="Hornburger P."/>
            <person name="Mueller R.-W."/>
            <person name="Bruemmer F."/>
            <person name="Labrenz M."/>
            <person name="Spormann A.M."/>
            <person name="Op Den Camp H."/>
            <person name="Overmann J."/>
            <person name="Amann R."/>
            <person name="Jetten M.S.M."/>
            <person name="Mascher T."/>
            <person name="Medema M.H."/>
            <person name="Devos D.P."/>
            <person name="Kaster A.-K."/>
            <person name="Ovreas L."/>
            <person name="Rohde M."/>
            <person name="Galperin M.Y."/>
            <person name="Jogler C."/>
        </authorList>
    </citation>
    <scope>NUCLEOTIDE SEQUENCE [LARGE SCALE GENOMIC DNA]</scope>
    <source>
        <strain evidence="8 9">Poly59</strain>
    </source>
</reference>
<dbReference type="EMBL" id="SJPX01000006">
    <property type="protein sequence ID" value="TWU46493.1"/>
    <property type="molecule type" value="Genomic_DNA"/>
</dbReference>
<dbReference type="Pfam" id="PF25045">
    <property type="entry name" value="vWA_Ro60"/>
    <property type="match status" value="1"/>
</dbReference>
<dbReference type="Pfam" id="PF05731">
    <property type="entry name" value="TROVE"/>
    <property type="match status" value="1"/>
</dbReference>
<evidence type="ECO:0000256" key="4">
    <source>
        <dbReference type="ARBA" id="ARBA00022723"/>
    </source>
</evidence>
<keyword evidence="4" id="KW-0479">Metal-binding</keyword>
<dbReference type="PANTHER" id="PTHR14202:SF0">
    <property type="entry name" value="RNA-BINDING PROTEIN RO60"/>
    <property type="match status" value="1"/>
</dbReference>
<dbReference type="GO" id="GO:0003723">
    <property type="term" value="F:RNA binding"/>
    <property type="evidence" value="ECO:0007669"/>
    <property type="project" value="UniProtKB-KW"/>
</dbReference>
<dbReference type="InterPro" id="IPR056800">
    <property type="entry name" value="vWA_Ro60"/>
</dbReference>
<dbReference type="Proteomes" id="UP000317977">
    <property type="component" value="Unassembled WGS sequence"/>
</dbReference>
<sequence>MANKSLFQSITSVLPRATVVNEAGGPAYKMSAKHALAQMAATGTFGNVYYASAQNQLDAMRKLIDEIDDNEFLAKLAVYSRERAYMKDMPAALLVVLSTRDTKLMHQVFDRVADNGRVLRTVFQMTRSGQFGRKGLSSSLQRAFQRWLNDASVGKLLSASIGNDPSLRDILRMARPTPKDDARRALFGWLTDKPVEKWAPATADHLPSTVQSLVAYRAADTAEAQTLIAGDLQVRWDLLADAAKGPLVWKAIARQMGPQALRMNLNTLLRHDAFKKPGILGFAGTDNAMIDYVASQLADRDAITRSRQFPYQFLAAYMNASDEVPSKIKTALHDAAEIACGNVPKLPGPVIIGLDTSGSMGCAVTGNRAGRSGRGGGTSKMRCVDVAALFAAAILRRNPDSVVVPFDTQAYKVKVDPSDSILSLSGRLSKYGGGGTDCSLPFVEANTRYAKQAFAGIVLISDNESWITNRRAYSYGQNGATGVMTEWEKFKKTQRGLGISDPKLVCIDIQPYGTSQAPEREDILNIGGFSDAVFNVVSSFLVNDASRFVREVESVEL</sequence>
<dbReference type="InterPro" id="IPR008858">
    <property type="entry name" value="TROVE_dom"/>
</dbReference>
<keyword evidence="6" id="KW-0687">Ribonucleoprotein</keyword>
<evidence type="ECO:0000256" key="1">
    <source>
        <dbReference type="ARBA" id="ARBA00004496"/>
    </source>
</evidence>
<feature type="domain" description="TROVE" evidence="7">
    <location>
        <begin position="19"/>
        <end position="348"/>
    </location>
</feature>
<comment type="similarity">
    <text evidence="2">Belongs to the Ro 60 kDa family.</text>
</comment>
<evidence type="ECO:0000313" key="8">
    <source>
        <dbReference type="EMBL" id="TWU46493.1"/>
    </source>
</evidence>
<organism evidence="8 9">
    <name type="scientific">Rubripirellula reticaptiva</name>
    <dbReference type="NCBI Taxonomy" id="2528013"/>
    <lineage>
        <taxon>Bacteria</taxon>
        <taxon>Pseudomonadati</taxon>
        <taxon>Planctomycetota</taxon>
        <taxon>Planctomycetia</taxon>
        <taxon>Pirellulales</taxon>
        <taxon>Pirellulaceae</taxon>
        <taxon>Rubripirellula</taxon>
    </lineage>
</organism>
<keyword evidence="5" id="KW-0694">RNA-binding</keyword>
<dbReference type="RefSeq" id="WP_146537017.1">
    <property type="nucleotide sequence ID" value="NZ_SJPX01000006.1"/>
</dbReference>
<dbReference type="PROSITE" id="PS50988">
    <property type="entry name" value="TROVE"/>
    <property type="match status" value="1"/>
</dbReference>
<protein>
    <recommendedName>
        <fullName evidence="7">TROVE domain-containing protein</fullName>
    </recommendedName>
</protein>
<dbReference type="OrthoDB" id="208855at2"/>
<comment type="subcellular location">
    <subcellularLocation>
        <location evidence="1">Cytoplasm</location>
    </subcellularLocation>
</comment>
<dbReference type="SUPFAM" id="SSF53300">
    <property type="entry name" value="vWA-like"/>
    <property type="match status" value="1"/>
</dbReference>
<evidence type="ECO:0000256" key="5">
    <source>
        <dbReference type="ARBA" id="ARBA00022884"/>
    </source>
</evidence>
<dbReference type="GO" id="GO:1990904">
    <property type="term" value="C:ribonucleoprotein complex"/>
    <property type="evidence" value="ECO:0007669"/>
    <property type="project" value="UniProtKB-KW"/>
</dbReference>
<evidence type="ECO:0000256" key="3">
    <source>
        <dbReference type="ARBA" id="ARBA00022490"/>
    </source>
</evidence>
<dbReference type="InterPro" id="IPR037214">
    <property type="entry name" value="TROVE_dom_sf"/>
</dbReference>
<evidence type="ECO:0000259" key="7">
    <source>
        <dbReference type="PROSITE" id="PS50988"/>
    </source>
</evidence>
<dbReference type="InterPro" id="IPR036465">
    <property type="entry name" value="vWFA_dom_sf"/>
</dbReference>
<proteinExistence type="inferred from homology"/>
<evidence type="ECO:0000256" key="6">
    <source>
        <dbReference type="ARBA" id="ARBA00023274"/>
    </source>
</evidence>
<comment type="caution">
    <text evidence="8">The sequence shown here is derived from an EMBL/GenBank/DDBJ whole genome shotgun (WGS) entry which is preliminary data.</text>
</comment>
<evidence type="ECO:0000313" key="9">
    <source>
        <dbReference type="Proteomes" id="UP000317977"/>
    </source>
</evidence>
<dbReference type="InterPro" id="IPR040322">
    <property type="entry name" value="TROVE2"/>
</dbReference>
<dbReference type="SUPFAM" id="SSF140864">
    <property type="entry name" value="TROVE domain-like"/>
    <property type="match status" value="1"/>
</dbReference>